<reference evidence="2 3" key="1">
    <citation type="submission" date="2024-03" db="EMBL/GenBank/DDBJ databases">
        <title>Adaptation during the transition from Ophiocordyceps entomopathogen to insect associate is accompanied by gene loss and intensified selection.</title>
        <authorList>
            <person name="Ward C.M."/>
            <person name="Onetto C.A."/>
            <person name="Borneman A.R."/>
        </authorList>
    </citation>
    <scope>NUCLEOTIDE SEQUENCE [LARGE SCALE GENOMIC DNA]</scope>
    <source>
        <strain evidence="2">AWRI1</strain>
        <tissue evidence="2">Single Adult Female</tissue>
    </source>
</reference>
<sequence>MLKPSKVDLDEGVTIPLNPKEGLLPSAIKNGRPTRQAPSRQGSSVTFSAPEETKDDSNAITIPEEGDHTAKGLMEIGKTSRTPIVRIATEAKLKTITHKVKKPAVDIEFHDLVYTAKTTSGE</sequence>
<evidence type="ECO:0000256" key="1">
    <source>
        <dbReference type="SAM" id="MobiDB-lite"/>
    </source>
</evidence>
<evidence type="ECO:0000313" key="3">
    <source>
        <dbReference type="Proteomes" id="UP001367676"/>
    </source>
</evidence>
<evidence type="ECO:0000313" key="2">
    <source>
        <dbReference type="EMBL" id="KAK7591169.1"/>
    </source>
</evidence>
<dbReference type="AlphaFoldDB" id="A0AAN9Y4I9"/>
<gene>
    <name evidence="2" type="ORF">V9T40_002782</name>
</gene>
<name>A0AAN9Y4I9_9HEMI</name>
<dbReference type="Proteomes" id="UP001367676">
    <property type="component" value="Unassembled WGS sequence"/>
</dbReference>
<comment type="caution">
    <text evidence="2">The sequence shown here is derived from an EMBL/GenBank/DDBJ whole genome shotgun (WGS) entry which is preliminary data.</text>
</comment>
<proteinExistence type="predicted"/>
<feature type="compositionally biased region" description="Polar residues" evidence="1">
    <location>
        <begin position="36"/>
        <end position="47"/>
    </location>
</feature>
<feature type="region of interest" description="Disordered" evidence="1">
    <location>
        <begin position="1"/>
        <end position="70"/>
    </location>
</feature>
<organism evidence="2 3">
    <name type="scientific">Parthenolecanium corni</name>
    <dbReference type="NCBI Taxonomy" id="536013"/>
    <lineage>
        <taxon>Eukaryota</taxon>
        <taxon>Metazoa</taxon>
        <taxon>Ecdysozoa</taxon>
        <taxon>Arthropoda</taxon>
        <taxon>Hexapoda</taxon>
        <taxon>Insecta</taxon>
        <taxon>Pterygota</taxon>
        <taxon>Neoptera</taxon>
        <taxon>Paraneoptera</taxon>
        <taxon>Hemiptera</taxon>
        <taxon>Sternorrhyncha</taxon>
        <taxon>Coccoidea</taxon>
        <taxon>Coccidae</taxon>
        <taxon>Parthenolecanium</taxon>
    </lineage>
</organism>
<accession>A0AAN9Y4I9</accession>
<keyword evidence="3" id="KW-1185">Reference proteome</keyword>
<dbReference type="EMBL" id="JBBCAQ010000022">
    <property type="protein sequence ID" value="KAK7591169.1"/>
    <property type="molecule type" value="Genomic_DNA"/>
</dbReference>
<protein>
    <submittedName>
        <fullName evidence="2">Uncharacterized protein</fullName>
    </submittedName>
</protein>